<dbReference type="GO" id="GO:0007224">
    <property type="term" value="P:smoothened signaling pathway"/>
    <property type="evidence" value="ECO:0007669"/>
    <property type="project" value="TreeGrafter"/>
</dbReference>
<dbReference type="PROSITE" id="PS50038">
    <property type="entry name" value="FZ"/>
    <property type="match status" value="1"/>
</dbReference>
<evidence type="ECO:0000313" key="7">
    <source>
        <dbReference type="EMBL" id="KAK2703138.1"/>
    </source>
</evidence>
<dbReference type="GO" id="GO:0071679">
    <property type="term" value="P:commissural neuron axon guidance"/>
    <property type="evidence" value="ECO:0007669"/>
    <property type="project" value="TreeGrafter"/>
</dbReference>
<keyword evidence="3" id="KW-0675">Receptor</keyword>
<dbReference type="GO" id="GO:0030425">
    <property type="term" value="C:dendrite"/>
    <property type="evidence" value="ECO:0007669"/>
    <property type="project" value="TreeGrafter"/>
</dbReference>
<feature type="transmembrane region" description="Helical" evidence="5">
    <location>
        <begin position="166"/>
        <end position="186"/>
    </location>
</feature>
<dbReference type="GO" id="GO:0005929">
    <property type="term" value="C:cilium"/>
    <property type="evidence" value="ECO:0007669"/>
    <property type="project" value="TreeGrafter"/>
</dbReference>
<sequence length="241" mass="27971">MINEKLNQWATLRAVPKCWAVIQPLLCAVYLPKCEDGVIELPSQEMCKVTRGPCRIVNMDRGWPDYVQCANIDRFPVGCRNEFQNMKTLPGKCKAPLIEVENTISMLDGVDGCGLPCEPPHYSTEELDYIRTLTFFGILPSLLANFFVMATYFLDWKNAKRFPSVMVFYLNLCFFTANMVWLWSFYPGMRDAITCWKDGTARKAEPVSRNSQLDKMKTIRSNIEYEKKKKKHYEAREKMEK</sequence>
<reference evidence="7" key="1">
    <citation type="submission" date="2023-07" db="EMBL/GenBank/DDBJ databases">
        <title>Chromosome-level genome assembly of Artemia franciscana.</title>
        <authorList>
            <person name="Jo E."/>
        </authorList>
    </citation>
    <scope>NUCLEOTIDE SEQUENCE</scope>
    <source>
        <tissue evidence="7">Whole body</tissue>
    </source>
</reference>
<evidence type="ECO:0000256" key="3">
    <source>
        <dbReference type="ARBA" id="ARBA00023170"/>
    </source>
</evidence>
<keyword evidence="5" id="KW-0812">Transmembrane</keyword>
<organism evidence="7 8">
    <name type="scientific">Artemia franciscana</name>
    <name type="common">Brine shrimp</name>
    <name type="synonym">Artemia sanfranciscana</name>
    <dbReference type="NCBI Taxonomy" id="6661"/>
    <lineage>
        <taxon>Eukaryota</taxon>
        <taxon>Metazoa</taxon>
        <taxon>Ecdysozoa</taxon>
        <taxon>Arthropoda</taxon>
        <taxon>Crustacea</taxon>
        <taxon>Branchiopoda</taxon>
        <taxon>Anostraca</taxon>
        <taxon>Artemiidae</taxon>
        <taxon>Artemia</taxon>
    </lineage>
</organism>
<keyword evidence="8" id="KW-1185">Reference proteome</keyword>
<gene>
    <name evidence="7" type="ORF">QYM36_018339</name>
</gene>
<dbReference type="Pfam" id="PF01392">
    <property type="entry name" value="Fz"/>
    <property type="match status" value="1"/>
</dbReference>
<accession>A0AA88KRL2</accession>
<keyword evidence="5" id="KW-1133">Transmembrane helix</keyword>
<comment type="caution">
    <text evidence="7">The sequence shown here is derived from an EMBL/GenBank/DDBJ whole genome shotgun (WGS) entry which is preliminary data.</text>
</comment>
<dbReference type="Gene3D" id="1.10.2000.10">
    <property type="entry name" value="Frizzled cysteine-rich domain"/>
    <property type="match status" value="1"/>
</dbReference>
<dbReference type="Pfam" id="PF01534">
    <property type="entry name" value="Frizzled"/>
    <property type="match status" value="1"/>
</dbReference>
<dbReference type="PANTHER" id="PTHR11309:SF35">
    <property type="entry name" value="PROTEIN SMOOTHENED"/>
    <property type="match status" value="1"/>
</dbReference>
<dbReference type="InterPro" id="IPR036790">
    <property type="entry name" value="Frizzled_dom_sf"/>
</dbReference>
<comment type="caution">
    <text evidence="4">Lacks conserved residue(s) required for the propagation of feature annotation.</text>
</comment>
<dbReference type="InterPro" id="IPR015526">
    <property type="entry name" value="Frizzled/SFRP"/>
</dbReference>
<evidence type="ECO:0000259" key="6">
    <source>
        <dbReference type="PROSITE" id="PS50038"/>
    </source>
</evidence>
<evidence type="ECO:0000256" key="1">
    <source>
        <dbReference type="ARBA" id="ARBA00022473"/>
    </source>
</evidence>
<protein>
    <recommendedName>
        <fullName evidence="6">FZ domain-containing protein</fullName>
    </recommendedName>
</protein>
<proteinExistence type="predicted"/>
<keyword evidence="5" id="KW-0472">Membrane</keyword>
<dbReference type="Proteomes" id="UP001187531">
    <property type="component" value="Unassembled WGS sequence"/>
</dbReference>
<keyword evidence="1" id="KW-0217">Developmental protein</keyword>
<feature type="transmembrane region" description="Helical" evidence="5">
    <location>
        <begin position="133"/>
        <end position="154"/>
    </location>
</feature>
<dbReference type="SMART" id="SM00063">
    <property type="entry name" value="FRI"/>
    <property type="match status" value="1"/>
</dbReference>
<keyword evidence="2" id="KW-1015">Disulfide bond</keyword>
<dbReference type="GO" id="GO:0007389">
    <property type="term" value="P:pattern specification process"/>
    <property type="evidence" value="ECO:0007669"/>
    <property type="project" value="TreeGrafter"/>
</dbReference>
<dbReference type="GO" id="GO:0005886">
    <property type="term" value="C:plasma membrane"/>
    <property type="evidence" value="ECO:0007669"/>
    <property type="project" value="TreeGrafter"/>
</dbReference>
<name>A0AA88KRL2_ARTSF</name>
<dbReference type="GO" id="GO:0007417">
    <property type="term" value="P:central nervous system development"/>
    <property type="evidence" value="ECO:0007669"/>
    <property type="project" value="TreeGrafter"/>
</dbReference>
<dbReference type="SUPFAM" id="SSF63501">
    <property type="entry name" value="Frizzled cysteine-rich domain"/>
    <property type="match status" value="1"/>
</dbReference>
<feature type="domain" description="FZ" evidence="6">
    <location>
        <begin position="1"/>
        <end position="82"/>
    </location>
</feature>
<evidence type="ECO:0000313" key="8">
    <source>
        <dbReference type="Proteomes" id="UP001187531"/>
    </source>
</evidence>
<dbReference type="InterPro" id="IPR000539">
    <property type="entry name" value="Frizzled/Smoothened_7TM"/>
</dbReference>
<dbReference type="Gene3D" id="1.20.1070.10">
    <property type="entry name" value="Rhodopsin 7-helix transmembrane proteins"/>
    <property type="match status" value="1"/>
</dbReference>
<dbReference type="PANTHER" id="PTHR11309">
    <property type="entry name" value="FRIZZLED"/>
    <property type="match status" value="1"/>
</dbReference>
<evidence type="ECO:0000256" key="5">
    <source>
        <dbReference type="SAM" id="Phobius"/>
    </source>
</evidence>
<dbReference type="GO" id="GO:0005113">
    <property type="term" value="F:patched binding"/>
    <property type="evidence" value="ECO:0007669"/>
    <property type="project" value="TreeGrafter"/>
</dbReference>
<dbReference type="EMBL" id="JAVRJZ010000115">
    <property type="protein sequence ID" value="KAK2703138.1"/>
    <property type="molecule type" value="Genomic_DNA"/>
</dbReference>
<dbReference type="AlphaFoldDB" id="A0AA88KRL2"/>
<evidence type="ECO:0000256" key="2">
    <source>
        <dbReference type="ARBA" id="ARBA00023157"/>
    </source>
</evidence>
<evidence type="ECO:0000256" key="4">
    <source>
        <dbReference type="PROSITE-ProRule" id="PRU00090"/>
    </source>
</evidence>
<dbReference type="InterPro" id="IPR020067">
    <property type="entry name" value="Frizzled_dom"/>
</dbReference>